<reference evidence="9 10" key="1">
    <citation type="submission" date="2014-02" db="EMBL/GenBank/DDBJ databases">
        <title>Vibrio fortis Dalian14 Genome Sequencing.</title>
        <authorList>
            <person name="Wang Y."/>
            <person name="Song L."/>
            <person name="Liu G."/>
            <person name="Ding J."/>
        </authorList>
    </citation>
    <scope>NUCLEOTIDE SEQUENCE [LARGE SCALE GENOMIC DNA]</scope>
    <source>
        <strain evidence="9 10">Dalian14</strain>
    </source>
</reference>
<accession>A0A066UG01</accession>
<dbReference type="Proteomes" id="UP000027219">
    <property type="component" value="Unassembled WGS sequence"/>
</dbReference>
<dbReference type="GO" id="GO:0016413">
    <property type="term" value="F:O-acetyltransferase activity"/>
    <property type="evidence" value="ECO:0007669"/>
    <property type="project" value="TreeGrafter"/>
</dbReference>
<keyword evidence="4 7" id="KW-0812">Transmembrane</keyword>
<evidence type="ECO:0000256" key="4">
    <source>
        <dbReference type="ARBA" id="ARBA00022692"/>
    </source>
</evidence>
<keyword evidence="3" id="KW-1003">Cell membrane</keyword>
<dbReference type="Pfam" id="PF01757">
    <property type="entry name" value="Acyl_transf_3"/>
    <property type="match status" value="1"/>
</dbReference>
<feature type="transmembrane region" description="Helical" evidence="7">
    <location>
        <begin position="318"/>
        <end position="336"/>
    </location>
</feature>
<name>A0A066UG01_9VIBR</name>
<feature type="transmembrane region" description="Helical" evidence="7">
    <location>
        <begin position="20"/>
        <end position="40"/>
    </location>
</feature>
<feature type="transmembrane region" description="Helical" evidence="7">
    <location>
        <begin position="52"/>
        <end position="69"/>
    </location>
</feature>
<dbReference type="GO" id="GO:0005886">
    <property type="term" value="C:plasma membrane"/>
    <property type="evidence" value="ECO:0007669"/>
    <property type="project" value="UniProtKB-SubCell"/>
</dbReference>
<comment type="subcellular location">
    <subcellularLocation>
        <location evidence="1">Cell membrane</location>
        <topology evidence="1">Multi-pass membrane protein</topology>
    </subcellularLocation>
</comment>
<dbReference type="OrthoDB" id="1072135at2"/>
<dbReference type="PANTHER" id="PTHR40074">
    <property type="entry name" value="O-ACETYLTRANSFERASE WECH"/>
    <property type="match status" value="1"/>
</dbReference>
<evidence type="ECO:0000313" key="9">
    <source>
        <dbReference type="EMBL" id="KDN26346.1"/>
    </source>
</evidence>
<feature type="domain" description="Acyltransferase 3" evidence="8">
    <location>
        <begin position="13"/>
        <end position="335"/>
    </location>
</feature>
<evidence type="ECO:0000259" key="8">
    <source>
        <dbReference type="Pfam" id="PF01757"/>
    </source>
</evidence>
<comment type="similarity">
    <text evidence="2">Belongs to the acyltransferase 3 family.</text>
</comment>
<feature type="transmembrane region" description="Helical" evidence="7">
    <location>
        <begin position="139"/>
        <end position="158"/>
    </location>
</feature>
<keyword evidence="6 7" id="KW-0472">Membrane</keyword>
<gene>
    <name evidence="9" type="ORF">VFDL14_10665</name>
</gene>
<feature type="transmembrane region" description="Helical" evidence="7">
    <location>
        <begin position="254"/>
        <end position="271"/>
    </location>
</feature>
<dbReference type="GO" id="GO:0009246">
    <property type="term" value="P:enterobacterial common antigen biosynthetic process"/>
    <property type="evidence" value="ECO:0007669"/>
    <property type="project" value="TreeGrafter"/>
</dbReference>
<evidence type="ECO:0000256" key="6">
    <source>
        <dbReference type="ARBA" id="ARBA00023136"/>
    </source>
</evidence>
<evidence type="ECO:0000256" key="3">
    <source>
        <dbReference type="ARBA" id="ARBA00022475"/>
    </source>
</evidence>
<evidence type="ECO:0000256" key="2">
    <source>
        <dbReference type="ARBA" id="ARBA00007400"/>
    </source>
</evidence>
<feature type="transmembrane region" description="Helical" evidence="7">
    <location>
        <begin position="193"/>
        <end position="212"/>
    </location>
</feature>
<keyword evidence="5 7" id="KW-1133">Transmembrane helix</keyword>
<keyword evidence="10" id="KW-1185">Reference proteome</keyword>
<protein>
    <submittedName>
        <fullName evidence="9">Fucose 4-O-acetylase</fullName>
    </submittedName>
</protein>
<dbReference type="STRING" id="212667.VFDL14_10665"/>
<evidence type="ECO:0000256" key="1">
    <source>
        <dbReference type="ARBA" id="ARBA00004651"/>
    </source>
</evidence>
<dbReference type="InterPro" id="IPR002656">
    <property type="entry name" value="Acyl_transf_3_dom"/>
</dbReference>
<feature type="transmembrane region" description="Helical" evidence="7">
    <location>
        <begin position="292"/>
        <end position="312"/>
    </location>
</feature>
<comment type="caution">
    <text evidence="9">The sequence shown here is derived from an EMBL/GenBank/DDBJ whole genome shotgun (WGS) entry which is preliminary data.</text>
</comment>
<sequence>MSTASSKPTTHIASLELGRVVAILAIIGLHCQMALSYALIDEVPWVGYTLNQAARFAVPLFFLISGYLIQPKLMRSPWETLTSYSKPLLKVWLAWSVISLLMPFNLGKVMEAGYLAEREGYWGFLMSTPLNSLFEGGLVHLWFIPALICAVAILAILIEMKLTKAILPLALVLYLYGILAGSYAPLTELEAPIFTRNGPFFSTLLVAVGFMIRQNSWRLTSMQSIAMAVLGMAIHFGEATWLMRYDVAFNINDFLAGTALWGIGVFMWLLANPTVGDKRWIQAISSRMLGIYVSHLLLIIVMFNICGMLGITGLSKDILTYSMTIILSFGLVVALEKSPLRRVLLR</sequence>
<dbReference type="RefSeq" id="WP_032553592.1">
    <property type="nucleotide sequence ID" value="NZ_JFFR01000033.1"/>
</dbReference>
<dbReference type="AlphaFoldDB" id="A0A066UG01"/>
<dbReference type="PANTHER" id="PTHR40074:SF2">
    <property type="entry name" value="O-ACETYLTRANSFERASE WECH"/>
    <property type="match status" value="1"/>
</dbReference>
<proteinExistence type="inferred from homology"/>
<feature type="transmembrane region" description="Helical" evidence="7">
    <location>
        <begin position="89"/>
        <end position="106"/>
    </location>
</feature>
<dbReference type="EMBL" id="JFFR01000033">
    <property type="protein sequence ID" value="KDN26346.1"/>
    <property type="molecule type" value="Genomic_DNA"/>
</dbReference>
<evidence type="ECO:0000256" key="5">
    <source>
        <dbReference type="ARBA" id="ARBA00022989"/>
    </source>
</evidence>
<evidence type="ECO:0000256" key="7">
    <source>
        <dbReference type="SAM" id="Phobius"/>
    </source>
</evidence>
<evidence type="ECO:0000313" key="10">
    <source>
        <dbReference type="Proteomes" id="UP000027219"/>
    </source>
</evidence>
<feature type="transmembrane region" description="Helical" evidence="7">
    <location>
        <begin position="224"/>
        <end position="242"/>
    </location>
</feature>
<feature type="transmembrane region" description="Helical" evidence="7">
    <location>
        <begin position="165"/>
        <end position="187"/>
    </location>
</feature>
<organism evidence="9 10">
    <name type="scientific">Vibrio fortis</name>
    <dbReference type="NCBI Taxonomy" id="212667"/>
    <lineage>
        <taxon>Bacteria</taxon>
        <taxon>Pseudomonadati</taxon>
        <taxon>Pseudomonadota</taxon>
        <taxon>Gammaproteobacteria</taxon>
        <taxon>Vibrionales</taxon>
        <taxon>Vibrionaceae</taxon>
        <taxon>Vibrio</taxon>
    </lineage>
</organism>